<proteinExistence type="predicted"/>
<accession>A0ABN8QX38</accession>
<sequence length="49" mass="5773">MMSNIPAKEVPDDLKILWEQQQKIASTASGRGYRWHPRYYKNKTPQRPG</sequence>
<reference evidence="1 2" key="1">
    <citation type="submission" date="2022-05" db="EMBL/GenBank/DDBJ databases">
        <authorList>
            <consortium name="Genoscope - CEA"/>
            <person name="William W."/>
        </authorList>
    </citation>
    <scope>NUCLEOTIDE SEQUENCE [LARGE SCALE GENOMIC DNA]</scope>
</reference>
<name>A0ABN8QX38_9CNID</name>
<evidence type="ECO:0000313" key="2">
    <source>
        <dbReference type="Proteomes" id="UP001159405"/>
    </source>
</evidence>
<protein>
    <submittedName>
        <fullName evidence="1">Uncharacterized protein</fullName>
    </submittedName>
</protein>
<dbReference type="EMBL" id="CALNXK010000163">
    <property type="protein sequence ID" value="CAH3171355.1"/>
    <property type="molecule type" value="Genomic_DNA"/>
</dbReference>
<gene>
    <name evidence="1" type="ORF">PLOB_00011786</name>
</gene>
<dbReference type="Proteomes" id="UP001159405">
    <property type="component" value="Unassembled WGS sequence"/>
</dbReference>
<organism evidence="1 2">
    <name type="scientific">Porites lobata</name>
    <dbReference type="NCBI Taxonomy" id="104759"/>
    <lineage>
        <taxon>Eukaryota</taxon>
        <taxon>Metazoa</taxon>
        <taxon>Cnidaria</taxon>
        <taxon>Anthozoa</taxon>
        <taxon>Hexacorallia</taxon>
        <taxon>Scleractinia</taxon>
        <taxon>Fungiina</taxon>
        <taxon>Poritidae</taxon>
        <taxon>Porites</taxon>
    </lineage>
</organism>
<comment type="caution">
    <text evidence="1">The sequence shown here is derived from an EMBL/GenBank/DDBJ whole genome shotgun (WGS) entry which is preliminary data.</text>
</comment>
<evidence type="ECO:0000313" key="1">
    <source>
        <dbReference type="EMBL" id="CAH3171355.1"/>
    </source>
</evidence>
<keyword evidence="2" id="KW-1185">Reference proteome</keyword>